<comment type="caution">
    <text evidence="2">The sequence shown here is derived from an EMBL/GenBank/DDBJ whole genome shotgun (WGS) entry which is preliminary data.</text>
</comment>
<sequence length="351" mass="38204">MTESDTLADTRRTPSAADLRTALEDATLRARDLAKSLGVTEADLVAAQVGHGATRIPADPNRLMPAIRSLGEVMALTRNESAVNERTGTYDDWHPGDHAAMILGPEIDLRIFPKHWVHGFALRNDSGKGPARGLQIFDASGEAIHKVYSQDGTDLDAWDRAVEGLATGDTRDTLTLDPAPVAEGVRSRPEKAEALRAEWSRMTDTHQFLRVVSKMKMNRLGAYRIAGAPFATALPPTALNDALIACGNGAVPIMLFVGNRGCIQIHSGPIDTLKEVGPWQNVLDPRFNLHLRLDHVAEVWLVEKPTKRGASLSIEAFTETGELILQLFGMRSSAVDHSAAFRTMTEALPRL</sequence>
<dbReference type="Gene3D" id="3.40.1570.10">
    <property type="entry name" value="HemS/ChuS/ChuX like domains"/>
    <property type="match status" value="2"/>
</dbReference>
<evidence type="ECO:0000313" key="2">
    <source>
        <dbReference type="EMBL" id="GAA5068184.1"/>
    </source>
</evidence>
<dbReference type="InterPro" id="IPR007845">
    <property type="entry name" value="HemS/ChuX_dom"/>
</dbReference>
<feature type="domain" description="Haemin-degrading HemS/ChuX" evidence="1">
    <location>
        <begin position="216"/>
        <end position="348"/>
    </location>
</feature>
<dbReference type="Pfam" id="PF05171">
    <property type="entry name" value="HemS"/>
    <property type="match status" value="2"/>
</dbReference>
<protein>
    <submittedName>
        <fullName evidence="2">Hemin-degrading factor</fullName>
    </submittedName>
</protein>
<dbReference type="RefSeq" id="WP_259546479.1">
    <property type="nucleotide sequence ID" value="NZ_BAABHW010000001.1"/>
</dbReference>
<dbReference type="CDD" id="cd16830">
    <property type="entry name" value="HemS-like_N"/>
    <property type="match status" value="1"/>
</dbReference>
<dbReference type="SUPFAM" id="SSF144064">
    <property type="entry name" value="Heme iron utilization protein-like"/>
    <property type="match status" value="1"/>
</dbReference>
<keyword evidence="3" id="KW-1185">Reference proteome</keyword>
<dbReference type="Proteomes" id="UP001499910">
    <property type="component" value="Unassembled WGS sequence"/>
</dbReference>
<feature type="domain" description="Haemin-degrading HemS/ChuX" evidence="1">
    <location>
        <begin position="38"/>
        <end position="165"/>
    </location>
</feature>
<dbReference type="EMBL" id="BAABHW010000001">
    <property type="protein sequence ID" value="GAA5068184.1"/>
    <property type="molecule type" value="Genomic_DNA"/>
</dbReference>
<gene>
    <name evidence="2" type="ORF">GCM10023209_08490</name>
</gene>
<name>A0ABP9L2D4_9RHOB</name>
<dbReference type="InterPro" id="IPR053733">
    <property type="entry name" value="Heme_Transport_Util_sf"/>
</dbReference>
<reference evidence="3" key="1">
    <citation type="journal article" date="2019" name="Int. J. Syst. Evol. Microbiol.">
        <title>The Global Catalogue of Microorganisms (GCM) 10K type strain sequencing project: providing services to taxonomists for standard genome sequencing and annotation.</title>
        <authorList>
            <consortium name="The Broad Institute Genomics Platform"/>
            <consortium name="The Broad Institute Genome Sequencing Center for Infectious Disease"/>
            <person name="Wu L."/>
            <person name="Ma J."/>
        </authorList>
    </citation>
    <scope>NUCLEOTIDE SEQUENCE [LARGE SCALE GENOMIC DNA]</scope>
    <source>
        <strain evidence="3">JCM 18015</strain>
    </source>
</reference>
<accession>A0ABP9L2D4</accession>
<proteinExistence type="predicted"/>
<evidence type="ECO:0000259" key="1">
    <source>
        <dbReference type="Pfam" id="PF05171"/>
    </source>
</evidence>
<dbReference type="CDD" id="cd16831">
    <property type="entry name" value="HemS-like_C"/>
    <property type="match status" value="1"/>
</dbReference>
<organism evidence="2 3">
    <name type="scientific">[Roseibacterium] beibuensis</name>
    <dbReference type="NCBI Taxonomy" id="1193142"/>
    <lineage>
        <taxon>Bacteria</taxon>
        <taxon>Pseudomonadati</taxon>
        <taxon>Pseudomonadota</taxon>
        <taxon>Alphaproteobacteria</taxon>
        <taxon>Rhodobacterales</taxon>
        <taxon>Roseobacteraceae</taxon>
        <taxon>Roseicyclus</taxon>
    </lineage>
</organism>
<evidence type="ECO:0000313" key="3">
    <source>
        <dbReference type="Proteomes" id="UP001499910"/>
    </source>
</evidence>